<reference evidence="12" key="1">
    <citation type="submission" date="2014-05" db="EMBL/GenBank/DDBJ databases">
        <title>The transcriptome of the halophilic microalga Tetraselmis sp. GSL018 isolated from the Great Salt Lake, Utah.</title>
        <authorList>
            <person name="Jinkerson R.E."/>
            <person name="D'Adamo S."/>
            <person name="Posewitz M.C."/>
        </authorList>
    </citation>
    <scope>NUCLEOTIDE SEQUENCE</scope>
    <source>
        <strain evidence="12">GSL018</strain>
    </source>
</reference>
<keyword evidence="4 12" id="KW-0808">Transferase</keyword>
<gene>
    <name evidence="12" type="ORF">TSPGSL018_17499</name>
</gene>
<dbReference type="InterPro" id="IPR038578">
    <property type="entry name" value="GT29-like_sf"/>
</dbReference>
<dbReference type="Gene3D" id="3.90.1480.20">
    <property type="entry name" value="Glycosyl transferase family 29"/>
    <property type="match status" value="1"/>
</dbReference>
<name>A0A061R2N6_9CHLO</name>
<keyword evidence="9" id="KW-0472">Membrane</keyword>
<evidence type="ECO:0000256" key="11">
    <source>
        <dbReference type="SAM" id="SignalP"/>
    </source>
</evidence>
<dbReference type="CDD" id="cd19952">
    <property type="entry name" value="GT29"/>
    <property type="match status" value="1"/>
</dbReference>
<evidence type="ECO:0000313" key="12">
    <source>
        <dbReference type="EMBL" id="JAC64801.1"/>
    </source>
</evidence>
<evidence type="ECO:0000256" key="2">
    <source>
        <dbReference type="ARBA" id="ARBA00006003"/>
    </source>
</evidence>
<dbReference type="AlphaFoldDB" id="A0A061R2N6"/>
<evidence type="ECO:0000256" key="5">
    <source>
        <dbReference type="ARBA" id="ARBA00022692"/>
    </source>
</evidence>
<feature type="chain" id="PRO_5001609356" evidence="11">
    <location>
        <begin position="30"/>
        <end position="330"/>
    </location>
</feature>
<evidence type="ECO:0000256" key="9">
    <source>
        <dbReference type="ARBA" id="ARBA00023136"/>
    </source>
</evidence>
<keyword evidence="5" id="KW-0812">Transmembrane</keyword>
<proteinExistence type="inferred from homology"/>
<dbReference type="InterPro" id="IPR050943">
    <property type="entry name" value="Glycosyltr_29_Sialyltrsf"/>
</dbReference>
<dbReference type="PANTHER" id="PTHR11987:SF36">
    <property type="entry name" value="SIA-ALPHA-2,3-GAL-BETA-1,4-GLCNAC-R:ALPHA 2,8-SIALYLTRANSFERASE"/>
    <property type="match status" value="1"/>
</dbReference>
<sequence>MAFNRPSIPCSSMILRYILCFLWVSGGSSFSKEVILKTISVSNAAEVLKSMLIPGTPRWDALVQRVVLTRSNPLLPSAFPSAQYHTEDMTSRLAYLYPAEDLKTGYNTCAVVGNGGLLRADSYGRDIDAHDVVIRFNDGPTGNWTPYVGSRTSVRVINNYWTRRYQWTRPKGAYEENLMLFSFKTLRYLARIRLRFQSPHENVVFMAPEFALNARRTYTKAYDALKEKGIIKVLGRNSPPTGIEGVFLGMQMCRHTNIYGFDVNGVMGFPYHYFDTFKGTGSAHSFKYQALFLKMLERAGHLNLCVPGHANKWCNLSSCADCVPPDKAST</sequence>
<organism evidence="12">
    <name type="scientific">Tetraselmis sp. GSL018</name>
    <dbReference type="NCBI Taxonomy" id="582737"/>
    <lineage>
        <taxon>Eukaryota</taxon>
        <taxon>Viridiplantae</taxon>
        <taxon>Chlorophyta</taxon>
        <taxon>core chlorophytes</taxon>
        <taxon>Chlorodendrophyceae</taxon>
        <taxon>Chlorodendrales</taxon>
        <taxon>Chlorodendraceae</taxon>
        <taxon>Tetraselmis</taxon>
    </lineage>
</organism>
<evidence type="ECO:0000256" key="6">
    <source>
        <dbReference type="ARBA" id="ARBA00022968"/>
    </source>
</evidence>
<keyword evidence="10" id="KW-0325">Glycoprotein</keyword>
<comment type="similarity">
    <text evidence="2">Belongs to the glycosyltransferase 29 family.</text>
</comment>
<dbReference type="Pfam" id="PF00777">
    <property type="entry name" value="Glyco_transf_29"/>
    <property type="match status" value="1"/>
</dbReference>
<feature type="signal peptide" evidence="11">
    <location>
        <begin position="1"/>
        <end position="29"/>
    </location>
</feature>
<evidence type="ECO:0000256" key="4">
    <source>
        <dbReference type="ARBA" id="ARBA00022679"/>
    </source>
</evidence>
<keyword evidence="8" id="KW-0333">Golgi apparatus</keyword>
<accession>A0A061R2N6</accession>
<keyword evidence="11" id="KW-0732">Signal</keyword>
<keyword evidence="6" id="KW-0735">Signal-anchor</keyword>
<dbReference type="PANTHER" id="PTHR11987">
    <property type="entry name" value="ALPHA-2,8-SIALYLTRANSFERASE"/>
    <property type="match status" value="1"/>
</dbReference>
<keyword evidence="7" id="KW-1133">Transmembrane helix</keyword>
<dbReference type="GO" id="GO:0000139">
    <property type="term" value="C:Golgi membrane"/>
    <property type="evidence" value="ECO:0007669"/>
    <property type="project" value="UniProtKB-SubCell"/>
</dbReference>
<protein>
    <submittedName>
        <fullName evidence="12">Cmp-n-acetylneuraminate-beta-galactosamide-alpha--sialyltransferase 1</fullName>
    </submittedName>
</protein>
<comment type="subcellular location">
    <subcellularLocation>
        <location evidence="1">Golgi apparatus membrane</location>
        <topology evidence="1">Single-pass type II membrane protein</topology>
    </subcellularLocation>
</comment>
<evidence type="ECO:0000256" key="1">
    <source>
        <dbReference type="ARBA" id="ARBA00004323"/>
    </source>
</evidence>
<dbReference type="EMBL" id="GBEZ01021997">
    <property type="protein sequence ID" value="JAC64801.1"/>
    <property type="molecule type" value="Transcribed_RNA"/>
</dbReference>
<evidence type="ECO:0000256" key="7">
    <source>
        <dbReference type="ARBA" id="ARBA00022989"/>
    </source>
</evidence>
<dbReference type="GO" id="GO:0008373">
    <property type="term" value="F:sialyltransferase activity"/>
    <property type="evidence" value="ECO:0007669"/>
    <property type="project" value="InterPro"/>
</dbReference>
<evidence type="ECO:0000256" key="3">
    <source>
        <dbReference type="ARBA" id="ARBA00022676"/>
    </source>
</evidence>
<evidence type="ECO:0000256" key="8">
    <source>
        <dbReference type="ARBA" id="ARBA00023034"/>
    </source>
</evidence>
<evidence type="ECO:0000256" key="10">
    <source>
        <dbReference type="ARBA" id="ARBA00023180"/>
    </source>
</evidence>
<dbReference type="InterPro" id="IPR001675">
    <property type="entry name" value="Glyco_trans_29"/>
</dbReference>
<keyword evidence="3 12" id="KW-0328">Glycosyltransferase</keyword>